<keyword evidence="2" id="KW-1185">Reference proteome</keyword>
<dbReference type="AlphaFoldDB" id="A0A0J7JVP8"/>
<accession>A0A0J7JVP8</accession>
<evidence type="ECO:0000313" key="2">
    <source>
        <dbReference type="Proteomes" id="UP000036403"/>
    </source>
</evidence>
<dbReference type="EMBL" id="LBMM01026353">
    <property type="protein sequence ID" value="KMQ82323.1"/>
    <property type="molecule type" value="Genomic_DNA"/>
</dbReference>
<sequence length="93" mass="10316">MVAVAPDGHIIDLFGPFDANKSDADIMLSLFKDPNGVRSRFQQKDIFIVDRGFASAIPVLEGYGFVVKMPEFIERGQTSLSVERANRSRLVTV</sequence>
<proteinExistence type="predicted"/>
<protein>
    <recommendedName>
        <fullName evidence="3">DDE Tnp4 domain-containing protein</fullName>
    </recommendedName>
</protein>
<dbReference type="PaxDb" id="67767-A0A0J7JVP8"/>
<evidence type="ECO:0000313" key="1">
    <source>
        <dbReference type="EMBL" id="KMQ82323.1"/>
    </source>
</evidence>
<reference evidence="1 2" key="1">
    <citation type="submission" date="2015-04" db="EMBL/GenBank/DDBJ databases">
        <title>Lasius niger genome sequencing.</title>
        <authorList>
            <person name="Konorov E.A."/>
            <person name="Nikitin M.A."/>
            <person name="Kirill M.V."/>
            <person name="Chang P."/>
        </authorList>
    </citation>
    <scope>NUCLEOTIDE SEQUENCE [LARGE SCALE GENOMIC DNA]</scope>
    <source>
        <tissue evidence="1">Whole</tissue>
    </source>
</reference>
<organism evidence="1 2">
    <name type="scientific">Lasius niger</name>
    <name type="common">Black garden ant</name>
    <dbReference type="NCBI Taxonomy" id="67767"/>
    <lineage>
        <taxon>Eukaryota</taxon>
        <taxon>Metazoa</taxon>
        <taxon>Ecdysozoa</taxon>
        <taxon>Arthropoda</taxon>
        <taxon>Hexapoda</taxon>
        <taxon>Insecta</taxon>
        <taxon>Pterygota</taxon>
        <taxon>Neoptera</taxon>
        <taxon>Endopterygota</taxon>
        <taxon>Hymenoptera</taxon>
        <taxon>Apocrita</taxon>
        <taxon>Aculeata</taxon>
        <taxon>Formicoidea</taxon>
        <taxon>Formicidae</taxon>
        <taxon>Formicinae</taxon>
        <taxon>Lasius</taxon>
        <taxon>Lasius</taxon>
    </lineage>
</organism>
<evidence type="ECO:0008006" key="3">
    <source>
        <dbReference type="Google" id="ProtNLM"/>
    </source>
</evidence>
<dbReference type="OrthoDB" id="10049726at2759"/>
<comment type="caution">
    <text evidence="1">The sequence shown here is derived from an EMBL/GenBank/DDBJ whole genome shotgun (WGS) entry which is preliminary data.</text>
</comment>
<gene>
    <name evidence="1" type="ORF">RF55_23363</name>
</gene>
<dbReference type="Proteomes" id="UP000036403">
    <property type="component" value="Unassembled WGS sequence"/>
</dbReference>
<name>A0A0J7JVP8_LASNI</name>